<dbReference type="PANTHER" id="PTHR38001:SF1">
    <property type="entry name" value="PROTEIN CEBPZOS"/>
    <property type="match status" value="1"/>
</dbReference>
<organism evidence="1 2">
    <name type="scientific">Sus scrofa</name>
    <name type="common">Pig</name>
    <dbReference type="NCBI Taxonomy" id="9823"/>
    <lineage>
        <taxon>Eukaryota</taxon>
        <taxon>Metazoa</taxon>
        <taxon>Chordata</taxon>
        <taxon>Craniata</taxon>
        <taxon>Vertebrata</taxon>
        <taxon>Euteleostomi</taxon>
        <taxon>Mammalia</taxon>
        <taxon>Eutheria</taxon>
        <taxon>Laurasiatheria</taxon>
        <taxon>Artiodactyla</taxon>
        <taxon>Suina</taxon>
        <taxon>Suidae</taxon>
        <taxon>Sus</taxon>
    </lineage>
</organism>
<proteinExistence type="predicted"/>
<protein>
    <submittedName>
        <fullName evidence="1">Uncharacterized protein</fullName>
    </submittedName>
</protein>
<accession>A0A8D1P0K3</accession>
<dbReference type="AlphaFoldDB" id="A0A8D1P0K3"/>
<name>A0A8D1P0K3_PIG</name>
<evidence type="ECO:0000313" key="1">
    <source>
        <dbReference type="Ensembl" id="ENSSSCP00050044805.1"/>
    </source>
</evidence>
<dbReference type="Proteomes" id="UP000694571">
    <property type="component" value="Unplaced"/>
</dbReference>
<sequence length="73" mass="8664">RAPTMNKKNQKLFKRILVAEFVDIFGAFFFEKMNPSQDFRQAMSRKFPPILEVYYKSIEHSGMSGTREQDQEK</sequence>
<dbReference type="InterPro" id="IPR037764">
    <property type="entry name" value="CEBPZOS"/>
</dbReference>
<dbReference type="PANTHER" id="PTHR38001">
    <property type="entry name" value="PROTEIN CEBPZOS"/>
    <property type="match status" value="1"/>
</dbReference>
<dbReference type="Ensembl" id="ENSSSCT00050102752.1">
    <property type="protein sequence ID" value="ENSSSCP00050044805.1"/>
    <property type="gene ID" value="ENSSSCG00050075025.1"/>
</dbReference>
<evidence type="ECO:0000313" key="2">
    <source>
        <dbReference type="Proteomes" id="UP000694571"/>
    </source>
</evidence>
<reference evidence="1" key="1">
    <citation type="submission" date="2025-08" db="UniProtKB">
        <authorList>
            <consortium name="Ensembl"/>
        </authorList>
    </citation>
    <scope>IDENTIFICATION</scope>
</reference>